<evidence type="ECO:0000313" key="2">
    <source>
        <dbReference type="EMBL" id="KAH6666500.1"/>
    </source>
</evidence>
<keyword evidence="3" id="KW-1185">Reference proteome</keyword>
<organism evidence="2 3">
    <name type="scientific">Plectosphaerella plurivora</name>
    <dbReference type="NCBI Taxonomy" id="936078"/>
    <lineage>
        <taxon>Eukaryota</taxon>
        <taxon>Fungi</taxon>
        <taxon>Dikarya</taxon>
        <taxon>Ascomycota</taxon>
        <taxon>Pezizomycotina</taxon>
        <taxon>Sordariomycetes</taxon>
        <taxon>Hypocreomycetidae</taxon>
        <taxon>Glomerellales</taxon>
        <taxon>Plectosphaerellaceae</taxon>
        <taxon>Plectosphaerella</taxon>
    </lineage>
</organism>
<comment type="caution">
    <text evidence="2">The sequence shown here is derived from an EMBL/GenBank/DDBJ whole genome shotgun (WGS) entry which is preliminary data.</text>
</comment>
<feature type="compositionally biased region" description="Acidic residues" evidence="1">
    <location>
        <begin position="347"/>
        <end position="391"/>
    </location>
</feature>
<name>A0A9P9A415_9PEZI</name>
<feature type="compositionally biased region" description="Low complexity" evidence="1">
    <location>
        <begin position="245"/>
        <end position="260"/>
    </location>
</feature>
<evidence type="ECO:0000256" key="1">
    <source>
        <dbReference type="SAM" id="MobiDB-lite"/>
    </source>
</evidence>
<feature type="region of interest" description="Disordered" evidence="1">
    <location>
        <begin position="320"/>
        <end position="391"/>
    </location>
</feature>
<sequence length="445" mass="45163">MKSVIATAGLFAIANAYQPLNFHYRRQNDSYPVPVPAPVSSEAPAGFTTLTVEVTEVATITSCKPTITNCPAVSNALPEEDLEVVVVTNTVVLTEVVCPITEAESISSAVIKEHETGSLPGSTRTEPAATASSALPTVQVPYPGVPLSTAPAAPVTTSAALPVPGEEYVTEIDDVETTATLTLTLGRGESATVVESVITTTFQTTVVKTITACPGGCEGGEQPPSPTGNYPVPGGSEGESEDDVTTTTTATTTGTKTVTVQPPNKTNEESSPEASSPVGAEGGVPGTCSGSGEQCQCPSAVTVTIPASTVYVTIGGQPTAAADSDAGSGNGSNNGGSEDSGNSPVTGEDDEEDVDAEEDDCPAEDEEEDVDEDDCPADEEEGDDEDDCDAEDDVVVVSQTVTVEPVPYPTGSNNGTLPSGVAAPTSAAAPIPTAAPAYPIYRRFI</sequence>
<proteinExistence type="predicted"/>
<evidence type="ECO:0000313" key="3">
    <source>
        <dbReference type="Proteomes" id="UP000770015"/>
    </source>
</evidence>
<dbReference type="Proteomes" id="UP000770015">
    <property type="component" value="Unassembled WGS sequence"/>
</dbReference>
<feature type="region of interest" description="Disordered" evidence="1">
    <location>
        <begin position="216"/>
        <end position="296"/>
    </location>
</feature>
<protein>
    <submittedName>
        <fullName evidence="2">Uncharacterized protein</fullName>
    </submittedName>
</protein>
<dbReference type="EMBL" id="JAGSXJ010000036">
    <property type="protein sequence ID" value="KAH6666500.1"/>
    <property type="molecule type" value="Genomic_DNA"/>
</dbReference>
<dbReference type="AlphaFoldDB" id="A0A9P9A415"/>
<accession>A0A9P9A415</accession>
<gene>
    <name evidence="2" type="ORF">F5X68DRAFT_195151</name>
</gene>
<reference evidence="2" key="1">
    <citation type="journal article" date="2021" name="Nat. Commun.">
        <title>Genetic determinants of endophytism in the Arabidopsis root mycobiome.</title>
        <authorList>
            <person name="Mesny F."/>
            <person name="Miyauchi S."/>
            <person name="Thiergart T."/>
            <person name="Pickel B."/>
            <person name="Atanasova L."/>
            <person name="Karlsson M."/>
            <person name="Huettel B."/>
            <person name="Barry K.W."/>
            <person name="Haridas S."/>
            <person name="Chen C."/>
            <person name="Bauer D."/>
            <person name="Andreopoulos W."/>
            <person name="Pangilinan J."/>
            <person name="LaButti K."/>
            <person name="Riley R."/>
            <person name="Lipzen A."/>
            <person name="Clum A."/>
            <person name="Drula E."/>
            <person name="Henrissat B."/>
            <person name="Kohler A."/>
            <person name="Grigoriev I.V."/>
            <person name="Martin F.M."/>
            <person name="Hacquard S."/>
        </authorList>
    </citation>
    <scope>NUCLEOTIDE SEQUENCE</scope>
    <source>
        <strain evidence="2">MPI-SDFR-AT-0117</strain>
    </source>
</reference>
<dbReference type="OrthoDB" id="3923593at2759"/>